<evidence type="ECO:0000256" key="1">
    <source>
        <dbReference type="ARBA" id="ARBA00004728"/>
    </source>
</evidence>
<keyword evidence="5" id="KW-1133">Transmembrane helix</keyword>
<dbReference type="EC" id="2.3.1.51" evidence="2"/>
<reference evidence="7" key="1">
    <citation type="submission" date="2022-01" db="UniProtKB">
        <authorList>
            <consortium name="EnsemblMetazoa"/>
        </authorList>
    </citation>
    <scope>IDENTIFICATION</scope>
</reference>
<dbReference type="InterPro" id="IPR002123">
    <property type="entry name" value="Plipid/glycerol_acylTrfase"/>
</dbReference>
<evidence type="ECO:0000313" key="7">
    <source>
        <dbReference type="EnsemblMetazoa" id="XP_024085230.1"/>
    </source>
</evidence>
<evidence type="ECO:0000256" key="4">
    <source>
        <dbReference type="ARBA" id="ARBA00023315"/>
    </source>
</evidence>
<organism evidence="7 8">
    <name type="scientific">Cimex lectularius</name>
    <name type="common">Bed bug</name>
    <name type="synonym">Acanthia lectularia</name>
    <dbReference type="NCBI Taxonomy" id="79782"/>
    <lineage>
        <taxon>Eukaryota</taxon>
        <taxon>Metazoa</taxon>
        <taxon>Ecdysozoa</taxon>
        <taxon>Arthropoda</taxon>
        <taxon>Hexapoda</taxon>
        <taxon>Insecta</taxon>
        <taxon>Pterygota</taxon>
        <taxon>Neoptera</taxon>
        <taxon>Paraneoptera</taxon>
        <taxon>Hemiptera</taxon>
        <taxon>Heteroptera</taxon>
        <taxon>Panheteroptera</taxon>
        <taxon>Cimicomorpha</taxon>
        <taxon>Cimicidae</taxon>
        <taxon>Cimex</taxon>
    </lineage>
</organism>
<dbReference type="CDD" id="cd07989">
    <property type="entry name" value="LPLAT_AGPAT-like"/>
    <property type="match status" value="1"/>
</dbReference>
<dbReference type="Proteomes" id="UP000494040">
    <property type="component" value="Unassembled WGS sequence"/>
</dbReference>
<dbReference type="OMA" id="CNEDECA"/>
<sequence length="266" mass="30351">MSVIWILVLIIFILDQKSRKFSYCVRWVYFLTLCLIAGTVAFPYFVFKKNNPRNLWMFGHLSDIIFWLMGIQFELRSDGKSKVDGHGIIVVNHQSTIDALCSTKMYRHYGDCVGVARKEIKYLGLMGPSMVMGGYIFINRGNKESAIKEISKGIANHLRNYKDGKVIIFPEGTRNKIGSEFLPFKKGAFRAAIDNQVPIFPCVISPLNFIKKDKYFNKGKIIVTQLEPIPTVGMTAEDIDSLIEKTRNVMAIEYKKLGDELYPKSL</sequence>
<dbReference type="PANTHER" id="PTHR10434:SF11">
    <property type="entry name" value="1-ACYL-SN-GLYCEROL-3-PHOSPHATE ACYLTRANSFERASE"/>
    <property type="match status" value="1"/>
</dbReference>
<dbReference type="SMART" id="SM00563">
    <property type="entry name" value="PlsC"/>
    <property type="match status" value="1"/>
</dbReference>
<keyword evidence="3" id="KW-0808">Transferase</keyword>
<dbReference type="AlphaFoldDB" id="A0A8I6STK1"/>
<evidence type="ECO:0000259" key="6">
    <source>
        <dbReference type="SMART" id="SM00563"/>
    </source>
</evidence>
<accession>A0A8I6STK1</accession>
<dbReference type="GO" id="GO:0006654">
    <property type="term" value="P:phosphatidic acid biosynthetic process"/>
    <property type="evidence" value="ECO:0007669"/>
    <property type="project" value="TreeGrafter"/>
</dbReference>
<keyword evidence="8" id="KW-1185">Reference proteome</keyword>
<dbReference type="Pfam" id="PF01553">
    <property type="entry name" value="Acyltransferase"/>
    <property type="match status" value="1"/>
</dbReference>
<dbReference type="EnsemblMetazoa" id="XM_024229462.1">
    <property type="protein sequence ID" value="XP_024085230.1"/>
    <property type="gene ID" value="LOC106666300"/>
</dbReference>
<name>A0A8I6STK1_CIMLE</name>
<comment type="pathway">
    <text evidence="1">Phospholipid metabolism; CDP-diacylglycerol biosynthesis; CDP-diacylglycerol from sn-glycerol 3-phosphate: step 2/3.</text>
</comment>
<dbReference type="GO" id="GO:0003841">
    <property type="term" value="F:1-acylglycerol-3-phosphate O-acyltransferase activity"/>
    <property type="evidence" value="ECO:0007669"/>
    <property type="project" value="UniProtKB-EC"/>
</dbReference>
<feature type="domain" description="Phospholipid/glycerol acyltransferase" evidence="6">
    <location>
        <begin position="87"/>
        <end position="207"/>
    </location>
</feature>
<keyword evidence="4" id="KW-0012">Acyltransferase</keyword>
<protein>
    <recommendedName>
        <fullName evidence="2">1-acylglycerol-3-phosphate O-acyltransferase</fullName>
        <ecNumber evidence="2">2.3.1.51</ecNumber>
    </recommendedName>
</protein>
<feature type="transmembrane region" description="Helical" evidence="5">
    <location>
        <begin position="28"/>
        <end position="47"/>
    </location>
</feature>
<dbReference type="OrthoDB" id="6598112at2759"/>
<dbReference type="KEGG" id="clec:106666300"/>
<dbReference type="PANTHER" id="PTHR10434">
    <property type="entry name" value="1-ACYL-SN-GLYCEROL-3-PHOSPHATE ACYLTRANSFERASE"/>
    <property type="match status" value="1"/>
</dbReference>
<dbReference type="RefSeq" id="XP_024085230.1">
    <property type="nucleotide sequence ID" value="XM_024229462.1"/>
</dbReference>
<keyword evidence="5" id="KW-0812">Transmembrane</keyword>
<proteinExistence type="predicted"/>
<dbReference type="SUPFAM" id="SSF69593">
    <property type="entry name" value="Glycerol-3-phosphate (1)-acyltransferase"/>
    <property type="match status" value="1"/>
</dbReference>
<evidence type="ECO:0000256" key="5">
    <source>
        <dbReference type="SAM" id="Phobius"/>
    </source>
</evidence>
<evidence type="ECO:0000313" key="8">
    <source>
        <dbReference type="Proteomes" id="UP000494040"/>
    </source>
</evidence>
<evidence type="ECO:0000256" key="3">
    <source>
        <dbReference type="ARBA" id="ARBA00022679"/>
    </source>
</evidence>
<keyword evidence="5" id="KW-0472">Membrane</keyword>
<dbReference type="GeneID" id="106666300"/>
<evidence type="ECO:0000256" key="2">
    <source>
        <dbReference type="ARBA" id="ARBA00013211"/>
    </source>
</evidence>
<dbReference type="GO" id="GO:0005783">
    <property type="term" value="C:endoplasmic reticulum"/>
    <property type="evidence" value="ECO:0007669"/>
    <property type="project" value="TreeGrafter"/>
</dbReference>